<gene>
    <name evidence="1" type="ORF">UFOPK3204_00521</name>
</gene>
<proteinExistence type="predicted"/>
<name>A0A6J7A0R5_9ZZZZ</name>
<reference evidence="1" key="1">
    <citation type="submission" date="2020-05" db="EMBL/GenBank/DDBJ databases">
        <authorList>
            <person name="Chiriac C."/>
            <person name="Salcher M."/>
            <person name="Ghai R."/>
            <person name="Kavagutti S V."/>
        </authorList>
    </citation>
    <scope>NUCLEOTIDE SEQUENCE</scope>
</reference>
<dbReference type="EMBL" id="CAFABK010000015">
    <property type="protein sequence ID" value="CAB4826284.1"/>
    <property type="molecule type" value="Genomic_DNA"/>
</dbReference>
<protein>
    <submittedName>
        <fullName evidence="1">Unannotated protein</fullName>
    </submittedName>
</protein>
<accession>A0A6J7A0R5</accession>
<evidence type="ECO:0000313" key="1">
    <source>
        <dbReference type="EMBL" id="CAB4826284.1"/>
    </source>
</evidence>
<organism evidence="1">
    <name type="scientific">freshwater metagenome</name>
    <dbReference type="NCBI Taxonomy" id="449393"/>
    <lineage>
        <taxon>unclassified sequences</taxon>
        <taxon>metagenomes</taxon>
        <taxon>ecological metagenomes</taxon>
    </lineage>
</organism>
<sequence>MYRLATAFDAPLARPKMRPLDRCRHLARSVPTVDIVVQYFDGCPNWELADERVRAALSQLGLTATDVAHELVDTPEKAAAAGFRGSPTILVNGRDPFIVSASPVGLYCRLFTTPDGLVGSPTIDQLVHAIESAA</sequence>
<dbReference type="AlphaFoldDB" id="A0A6J7A0R5"/>